<keyword evidence="11" id="KW-1185">Reference proteome</keyword>
<reference evidence="10" key="1">
    <citation type="submission" date="2022-07" db="EMBL/GenBank/DDBJ databases">
        <authorList>
            <person name="Trinca V."/>
            <person name="Uliana J.V.C."/>
            <person name="Torres T.T."/>
            <person name="Ward R.J."/>
            <person name="Monesi N."/>
        </authorList>
    </citation>
    <scope>NUCLEOTIDE SEQUENCE</scope>
    <source>
        <strain evidence="10">HSMRA1968</strain>
        <tissue evidence="10">Whole embryos</tissue>
    </source>
</reference>
<keyword evidence="6" id="KW-0406">Ion transport</keyword>
<dbReference type="GO" id="GO:0031966">
    <property type="term" value="C:mitochondrial membrane"/>
    <property type="evidence" value="ECO:0007669"/>
    <property type="project" value="UniProtKB-SubCell"/>
</dbReference>
<organism evidence="10 11">
    <name type="scientific">Pseudolycoriella hygida</name>
    <dbReference type="NCBI Taxonomy" id="35572"/>
    <lineage>
        <taxon>Eukaryota</taxon>
        <taxon>Metazoa</taxon>
        <taxon>Ecdysozoa</taxon>
        <taxon>Arthropoda</taxon>
        <taxon>Hexapoda</taxon>
        <taxon>Insecta</taxon>
        <taxon>Pterygota</taxon>
        <taxon>Neoptera</taxon>
        <taxon>Endopterygota</taxon>
        <taxon>Diptera</taxon>
        <taxon>Nematocera</taxon>
        <taxon>Sciaroidea</taxon>
        <taxon>Sciaridae</taxon>
        <taxon>Pseudolycoriella</taxon>
    </lineage>
</organism>
<comment type="caution">
    <text evidence="10">The sequence shown here is derived from an EMBL/GenBank/DDBJ whole genome shotgun (WGS) entry which is preliminary data.</text>
</comment>
<dbReference type="GO" id="GO:0045259">
    <property type="term" value="C:proton-transporting ATP synthase complex"/>
    <property type="evidence" value="ECO:0007669"/>
    <property type="project" value="UniProtKB-KW"/>
</dbReference>
<name>A0A9Q0NHP6_9DIPT</name>
<keyword evidence="9" id="KW-0066">ATP synthesis</keyword>
<evidence type="ECO:0000256" key="2">
    <source>
        <dbReference type="ARBA" id="ARBA00005699"/>
    </source>
</evidence>
<dbReference type="PANTHER" id="PTHR12386">
    <property type="entry name" value="ATP SYNTHASE SUBUNIT"/>
    <property type="match status" value="1"/>
</dbReference>
<proteinExistence type="inferred from homology"/>
<evidence type="ECO:0000256" key="1">
    <source>
        <dbReference type="ARBA" id="ARBA00004325"/>
    </source>
</evidence>
<keyword evidence="8" id="KW-0472">Membrane</keyword>
<evidence type="ECO:0000313" key="10">
    <source>
        <dbReference type="EMBL" id="KAJ6649879.1"/>
    </source>
</evidence>
<dbReference type="GO" id="GO:0015078">
    <property type="term" value="F:proton transmembrane transporter activity"/>
    <property type="evidence" value="ECO:0007669"/>
    <property type="project" value="InterPro"/>
</dbReference>
<protein>
    <submittedName>
        <fullName evidence="10">ATP synthase subunit g, mitochondrial</fullName>
    </submittedName>
</protein>
<dbReference type="InterPro" id="IPR006808">
    <property type="entry name" value="ATP_synth_F0_gsu_mt"/>
</dbReference>
<keyword evidence="4" id="KW-0138">CF(0)</keyword>
<dbReference type="Pfam" id="PF04718">
    <property type="entry name" value="ATP-synt_G"/>
    <property type="match status" value="1"/>
</dbReference>
<dbReference type="AlphaFoldDB" id="A0A9Q0NHP6"/>
<dbReference type="GO" id="GO:0015986">
    <property type="term" value="P:proton motive force-driven ATP synthesis"/>
    <property type="evidence" value="ECO:0007669"/>
    <property type="project" value="InterPro"/>
</dbReference>
<evidence type="ECO:0000313" key="11">
    <source>
        <dbReference type="Proteomes" id="UP001151699"/>
    </source>
</evidence>
<keyword evidence="7" id="KW-0496">Mitochondrion</keyword>
<keyword evidence="5" id="KW-0375">Hydrogen ion transport</keyword>
<evidence type="ECO:0000256" key="5">
    <source>
        <dbReference type="ARBA" id="ARBA00022781"/>
    </source>
</evidence>
<evidence type="ECO:0000256" key="9">
    <source>
        <dbReference type="ARBA" id="ARBA00023310"/>
    </source>
</evidence>
<evidence type="ECO:0000256" key="4">
    <source>
        <dbReference type="ARBA" id="ARBA00022547"/>
    </source>
</evidence>
<evidence type="ECO:0000256" key="6">
    <source>
        <dbReference type="ARBA" id="ARBA00023065"/>
    </source>
</evidence>
<comment type="subcellular location">
    <subcellularLocation>
        <location evidence="1">Mitochondrion membrane</location>
    </subcellularLocation>
</comment>
<dbReference type="Proteomes" id="UP001151699">
    <property type="component" value="Chromosome A"/>
</dbReference>
<evidence type="ECO:0000256" key="8">
    <source>
        <dbReference type="ARBA" id="ARBA00023136"/>
    </source>
</evidence>
<accession>A0A9Q0NHP6</accession>
<evidence type="ECO:0000256" key="7">
    <source>
        <dbReference type="ARBA" id="ARBA00023128"/>
    </source>
</evidence>
<comment type="similarity">
    <text evidence="2">Belongs to the ATPase g subunit family.</text>
</comment>
<evidence type="ECO:0000256" key="3">
    <source>
        <dbReference type="ARBA" id="ARBA00022448"/>
    </source>
</evidence>
<dbReference type="OrthoDB" id="437at2759"/>
<sequence>MASKVSGLVNNYIILKTIPPDVSRKYCYIRTEASNLFFPTAIVVQGRPKFQTFMKYAAVELTPPSPGDIPAIRAGIGKIINGAKTGAWKNVTVKEATLNTLVTLEVFFWFYIGECIGKRHLVGYDV</sequence>
<keyword evidence="3" id="KW-0813">Transport</keyword>
<dbReference type="EMBL" id="WJQU01000001">
    <property type="protein sequence ID" value="KAJ6649879.1"/>
    <property type="molecule type" value="Genomic_DNA"/>
</dbReference>
<gene>
    <name evidence="10" type="primary">Atp5mg</name>
    <name evidence="10" type="ORF">Bhyg_05120</name>
</gene>